<protein>
    <submittedName>
        <fullName evidence="1">Uncharacterized protein</fullName>
    </submittedName>
</protein>
<keyword evidence="2" id="KW-1185">Reference proteome</keyword>
<dbReference type="Proteomes" id="UP000276133">
    <property type="component" value="Unassembled WGS sequence"/>
</dbReference>
<dbReference type="AlphaFoldDB" id="A0A3M7QXE0"/>
<proteinExistence type="predicted"/>
<reference evidence="1 2" key="1">
    <citation type="journal article" date="2018" name="Sci. Rep.">
        <title>Genomic signatures of local adaptation to the degree of environmental predictability in rotifers.</title>
        <authorList>
            <person name="Franch-Gras L."/>
            <person name="Hahn C."/>
            <person name="Garcia-Roger E.M."/>
            <person name="Carmona M.J."/>
            <person name="Serra M."/>
            <person name="Gomez A."/>
        </authorList>
    </citation>
    <scope>NUCLEOTIDE SEQUENCE [LARGE SCALE GENOMIC DNA]</scope>
    <source>
        <strain evidence="1">HYR1</strain>
    </source>
</reference>
<gene>
    <name evidence="1" type="ORF">BpHYR1_041003</name>
</gene>
<accession>A0A3M7QXE0</accession>
<evidence type="ECO:0000313" key="1">
    <source>
        <dbReference type="EMBL" id="RNA15774.1"/>
    </source>
</evidence>
<comment type="caution">
    <text evidence="1">The sequence shown here is derived from an EMBL/GenBank/DDBJ whole genome shotgun (WGS) entry which is preliminary data.</text>
</comment>
<name>A0A3M7QXE0_BRAPC</name>
<organism evidence="1 2">
    <name type="scientific">Brachionus plicatilis</name>
    <name type="common">Marine rotifer</name>
    <name type="synonym">Brachionus muelleri</name>
    <dbReference type="NCBI Taxonomy" id="10195"/>
    <lineage>
        <taxon>Eukaryota</taxon>
        <taxon>Metazoa</taxon>
        <taxon>Spiralia</taxon>
        <taxon>Gnathifera</taxon>
        <taxon>Rotifera</taxon>
        <taxon>Eurotatoria</taxon>
        <taxon>Monogononta</taxon>
        <taxon>Pseudotrocha</taxon>
        <taxon>Ploima</taxon>
        <taxon>Brachionidae</taxon>
        <taxon>Brachionus</taxon>
    </lineage>
</organism>
<evidence type="ECO:0000313" key="2">
    <source>
        <dbReference type="Proteomes" id="UP000276133"/>
    </source>
</evidence>
<sequence>MGAELPKSMLLDTSFHVLLLVMSAKPPFWRTVVYSLYKSSTCLFTVGSVRHTIEFSSQIFCSRCTNSLRESSLDISAILCKMSVLCDLAALSFGLDISSLIMLASSSCSWPNDMLLLSVC</sequence>
<dbReference type="EMBL" id="REGN01004893">
    <property type="protein sequence ID" value="RNA15774.1"/>
    <property type="molecule type" value="Genomic_DNA"/>
</dbReference>